<accession>A0A1G6MJ67</accession>
<evidence type="ECO:0000313" key="13">
    <source>
        <dbReference type="Proteomes" id="UP000199411"/>
    </source>
</evidence>
<dbReference type="EMBL" id="FMYU01000006">
    <property type="protein sequence ID" value="SDC55562.1"/>
    <property type="molecule type" value="Genomic_DNA"/>
</dbReference>
<evidence type="ECO:0000256" key="11">
    <source>
        <dbReference type="HAMAP-Rule" id="MF_01633"/>
    </source>
</evidence>
<dbReference type="NCBIfam" id="TIGR00364">
    <property type="entry name" value="7-cyano-7-deazaguanine synthase QueC"/>
    <property type="match status" value="1"/>
</dbReference>
<dbReference type="PANTHER" id="PTHR42914:SF1">
    <property type="entry name" value="7-CYANO-7-DEAZAGUANINE SYNTHASE"/>
    <property type="match status" value="1"/>
</dbReference>
<organism evidence="12 13">
    <name type="scientific">Desulfurella multipotens</name>
    <dbReference type="NCBI Taxonomy" id="79269"/>
    <lineage>
        <taxon>Bacteria</taxon>
        <taxon>Pseudomonadati</taxon>
        <taxon>Campylobacterota</taxon>
        <taxon>Desulfurellia</taxon>
        <taxon>Desulfurellales</taxon>
        <taxon>Desulfurellaceae</taxon>
        <taxon>Desulfurella</taxon>
    </lineage>
</organism>
<dbReference type="UniPathway" id="UPA00391"/>
<evidence type="ECO:0000256" key="1">
    <source>
        <dbReference type="ARBA" id="ARBA00005061"/>
    </source>
</evidence>
<comment type="similarity">
    <text evidence="8 11">Belongs to the QueC family.</text>
</comment>
<feature type="binding site" evidence="11">
    <location>
        <begin position="8"/>
        <end position="18"/>
    </location>
    <ligand>
        <name>ATP</name>
        <dbReference type="ChEBI" id="CHEBI:30616"/>
    </ligand>
</feature>
<dbReference type="Gene3D" id="3.40.50.620">
    <property type="entry name" value="HUPs"/>
    <property type="match status" value="1"/>
</dbReference>
<dbReference type="PIRSF" id="PIRSF006293">
    <property type="entry name" value="ExsB"/>
    <property type="match status" value="1"/>
</dbReference>
<dbReference type="RefSeq" id="WP_092128635.1">
    <property type="nucleotide sequence ID" value="NZ_FMYU01000006.1"/>
</dbReference>
<evidence type="ECO:0000256" key="5">
    <source>
        <dbReference type="ARBA" id="ARBA00022785"/>
    </source>
</evidence>
<evidence type="ECO:0000256" key="4">
    <source>
        <dbReference type="ARBA" id="ARBA00022741"/>
    </source>
</evidence>
<keyword evidence="4 11" id="KW-0547">Nucleotide-binding</keyword>
<comment type="cofactor">
    <cofactor evidence="11">
        <name>Zn(2+)</name>
        <dbReference type="ChEBI" id="CHEBI:29105"/>
    </cofactor>
    <text evidence="11">Binds 1 zinc ion per subunit.</text>
</comment>
<keyword evidence="2 11" id="KW-0436">Ligase</keyword>
<dbReference type="OrthoDB" id="9789567at2"/>
<dbReference type="EC" id="6.3.4.20" evidence="9 11"/>
<feature type="binding site" evidence="11">
    <location>
        <position position="207"/>
    </location>
    <ligand>
        <name>Zn(2+)</name>
        <dbReference type="ChEBI" id="CHEBI:29105"/>
    </ligand>
</feature>
<evidence type="ECO:0000313" key="12">
    <source>
        <dbReference type="EMBL" id="SDC55562.1"/>
    </source>
</evidence>
<comment type="pathway">
    <text evidence="1 11">Purine metabolism; 7-cyano-7-deazaguanine biosynthesis.</text>
</comment>
<feature type="binding site" evidence="11">
    <location>
        <position position="193"/>
    </location>
    <ligand>
        <name>Zn(2+)</name>
        <dbReference type="ChEBI" id="CHEBI:29105"/>
    </ligand>
</feature>
<dbReference type="CDD" id="cd01995">
    <property type="entry name" value="QueC-like"/>
    <property type="match status" value="1"/>
</dbReference>
<keyword evidence="13" id="KW-1185">Reference proteome</keyword>
<proteinExistence type="inferred from homology"/>
<dbReference type="GO" id="GO:0008616">
    <property type="term" value="P:tRNA queuosine(34) biosynthetic process"/>
    <property type="evidence" value="ECO:0007669"/>
    <property type="project" value="UniProtKB-UniRule"/>
</dbReference>
<name>A0A1G6MJ67_9BACT</name>
<evidence type="ECO:0000256" key="3">
    <source>
        <dbReference type="ARBA" id="ARBA00022723"/>
    </source>
</evidence>
<dbReference type="GO" id="GO:0005524">
    <property type="term" value="F:ATP binding"/>
    <property type="evidence" value="ECO:0007669"/>
    <property type="project" value="UniProtKB-UniRule"/>
</dbReference>
<evidence type="ECO:0000256" key="7">
    <source>
        <dbReference type="ARBA" id="ARBA00022840"/>
    </source>
</evidence>
<evidence type="ECO:0000256" key="6">
    <source>
        <dbReference type="ARBA" id="ARBA00022833"/>
    </source>
</evidence>
<gene>
    <name evidence="11" type="primary">queC</name>
    <name evidence="12" type="ORF">SAMN05660835_01010</name>
</gene>
<dbReference type="Pfam" id="PF06508">
    <property type="entry name" value="QueC"/>
    <property type="match status" value="1"/>
</dbReference>
<protein>
    <recommendedName>
        <fullName evidence="9 11">7-cyano-7-deazaguanine synthase</fullName>
        <ecNumber evidence="9 11">6.3.4.20</ecNumber>
    </recommendedName>
    <alternativeName>
        <fullName evidence="11">7-cyano-7-carbaguanine synthase</fullName>
    </alternativeName>
    <alternativeName>
        <fullName evidence="11">PreQ(0) synthase</fullName>
    </alternativeName>
    <alternativeName>
        <fullName evidence="11">Queuosine biosynthesis protein QueC</fullName>
    </alternativeName>
</protein>
<comment type="function">
    <text evidence="11">Catalyzes the ATP-dependent conversion of 7-carboxy-7-deazaguanine (CDG) to 7-cyano-7-deazaguanine (preQ(0)).</text>
</comment>
<dbReference type="PANTHER" id="PTHR42914">
    <property type="entry name" value="7-CYANO-7-DEAZAGUANINE SYNTHASE"/>
    <property type="match status" value="1"/>
</dbReference>
<sequence length="238" mass="26874">MKKCLLIFSGGLDSTTCLFWALDYYDEVHTITFDYHQRHVIEKKMALETIKLAKSIKQKDIDYFEFNIDLSKIGASALTDFSINVPKNRNIDNQIPITYVPFRNGIFLAISVAYAEKLDISNIIGGWNVLDYSGYPDCRPDFLESFRQAATLGTKIGQTKPFNIIAPLIGLKKSEIIKLGKKHNADYSYAYSCYEGNEIPCGQCDSCILRAKGFEEAGFVDDYMVRLATSSKETKSHP</sequence>
<evidence type="ECO:0000256" key="10">
    <source>
        <dbReference type="ARBA" id="ARBA00047890"/>
    </source>
</evidence>
<comment type="catalytic activity">
    <reaction evidence="10 11">
        <text>7-carboxy-7-carbaguanine + NH4(+) + 2 ATP = 7-cyano-7-carbaguanine + 2 AMP + 2 diphosphate + 2 H(+)</text>
        <dbReference type="Rhea" id="RHEA:27982"/>
        <dbReference type="ChEBI" id="CHEBI:15378"/>
        <dbReference type="ChEBI" id="CHEBI:28938"/>
        <dbReference type="ChEBI" id="CHEBI:30616"/>
        <dbReference type="ChEBI" id="CHEBI:33019"/>
        <dbReference type="ChEBI" id="CHEBI:45075"/>
        <dbReference type="ChEBI" id="CHEBI:61036"/>
        <dbReference type="ChEBI" id="CHEBI:456215"/>
        <dbReference type="EC" id="6.3.4.20"/>
    </reaction>
</comment>
<reference evidence="13" key="1">
    <citation type="submission" date="2016-10" db="EMBL/GenBank/DDBJ databases">
        <authorList>
            <person name="Varghese N."/>
            <person name="Submissions S."/>
        </authorList>
    </citation>
    <scope>NUCLEOTIDE SEQUENCE [LARGE SCALE GENOMIC DNA]</scope>
    <source>
        <strain evidence="13">DSM 8415</strain>
    </source>
</reference>
<dbReference type="AlphaFoldDB" id="A0A1G6MJ67"/>
<keyword evidence="7 11" id="KW-0067">ATP-binding</keyword>
<evidence type="ECO:0000256" key="9">
    <source>
        <dbReference type="ARBA" id="ARBA00039149"/>
    </source>
</evidence>
<evidence type="ECO:0000256" key="8">
    <source>
        <dbReference type="ARBA" id="ARBA00037993"/>
    </source>
</evidence>
<feature type="binding site" evidence="11">
    <location>
        <position position="201"/>
    </location>
    <ligand>
        <name>Zn(2+)</name>
        <dbReference type="ChEBI" id="CHEBI:29105"/>
    </ligand>
</feature>
<dbReference type="InterPro" id="IPR018317">
    <property type="entry name" value="QueC"/>
</dbReference>
<keyword evidence="3 11" id="KW-0479">Metal-binding</keyword>
<feature type="binding site" evidence="11">
    <location>
        <position position="204"/>
    </location>
    <ligand>
        <name>Zn(2+)</name>
        <dbReference type="ChEBI" id="CHEBI:29105"/>
    </ligand>
</feature>
<dbReference type="InterPro" id="IPR014729">
    <property type="entry name" value="Rossmann-like_a/b/a_fold"/>
</dbReference>
<evidence type="ECO:0000256" key="2">
    <source>
        <dbReference type="ARBA" id="ARBA00022598"/>
    </source>
</evidence>
<keyword evidence="5 11" id="KW-0671">Queuosine biosynthesis</keyword>
<dbReference type="Proteomes" id="UP000199411">
    <property type="component" value="Unassembled WGS sequence"/>
</dbReference>
<dbReference type="GO" id="GO:0016879">
    <property type="term" value="F:ligase activity, forming carbon-nitrogen bonds"/>
    <property type="evidence" value="ECO:0007669"/>
    <property type="project" value="UniProtKB-UniRule"/>
</dbReference>
<dbReference type="HAMAP" id="MF_01633">
    <property type="entry name" value="QueC"/>
    <property type="match status" value="1"/>
</dbReference>
<dbReference type="SUPFAM" id="SSF52402">
    <property type="entry name" value="Adenine nucleotide alpha hydrolases-like"/>
    <property type="match status" value="1"/>
</dbReference>
<dbReference type="GO" id="GO:0008270">
    <property type="term" value="F:zinc ion binding"/>
    <property type="evidence" value="ECO:0007669"/>
    <property type="project" value="UniProtKB-UniRule"/>
</dbReference>
<keyword evidence="6 11" id="KW-0862">Zinc</keyword>